<dbReference type="Proteomes" id="UP001595783">
    <property type="component" value="Unassembled WGS sequence"/>
</dbReference>
<dbReference type="PANTHER" id="PTHR47683:SF2">
    <property type="entry name" value="RNA-BINDING S4 DOMAIN-CONTAINING PROTEIN"/>
    <property type="match status" value="1"/>
</dbReference>
<feature type="domain" description="RNA-binding S4" evidence="5">
    <location>
        <begin position="1"/>
        <end position="61"/>
    </location>
</feature>
<keyword evidence="8" id="KW-1185">Reference proteome</keyword>
<dbReference type="CDD" id="cd00165">
    <property type="entry name" value="S4"/>
    <property type="match status" value="1"/>
</dbReference>
<evidence type="ECO:0000256" key="3">
    <source>
        <dbReference type="PROSITE-ProRule" id="PRU00182"/>
    </source>
</evidence>
<dbReference type="EMBL" id="LT633230">
    <property type="protein sequence ID" value="SFZ71475.1"/>
    <property type="molecule type" value="Genomic_DNA"/>
</dbReference>
<dbReference type="AlphaFoldDB" id="A0A1M4NGU4"/>
<dbReference type="PROSITE" id="PS50889">
    <property type="entry name" value="S4"/>
    <property type="match status" value="1"/>
</dbReference>
<dbReference type="SUPFAM" id="SSF55174">
    <property type="entry name" value="Alpha-L RNA-binding motif"/>
    <property type="match status" value="1"/>
</dbReference>
<reference evidence="6" key="1">
    <citation type="journal article" date="2014" name="Int. J. Syst. Evol. Microbiol.">
        <title>Complete genome of a new Firmicutes species belonging to the dominant human colonic microbiota ('Ruminococcus bicirculans') reveals two chromosomes and a selective capacity to utilize plant glucans.</title>
        <authorList>
            <consortium name="NISC Comparative Sequencing Program"/>
            <person name="Wegmann U."/>
            <person name="Louis P."/>
            <person name="Goesmann A."/>
            <person name="Henrissat B."/>
            <person name="Duncan S.H."/>
            <person name="Flint H.J."/>
        </authorList>
    </citation>
    <scope>NUCLEOTIDE SEQUENCE</scope>
    <source>
        <strain evidence="6">CCUG 53816</strain>
    </source>
</reference>
<dbReference type="PROSITE" id="PS01149">
    <property type="entry name" value="PSI_RSU"/>
    <property type="match status" value="1"/>
</dbReference>
<dbReference type="PANTHER" id="PTHR47683">
    <property type="entry name" value="PSEUDOURIDINE SYNTHASE FAMILY PROTEIN-RELATED"/>
    <property type="match status" value="1"/>
</dbReference>
<evidence type="ECO:0000313" key="6">
    <source>
        <dbReference type="EMBL" id="MFC3847209.1"/>
    </source>
</evidence>
<dbReference type="GO" id="GO:0003723">
    <property type="term" value="F:RNA binding"/>
    <property type="evidence" value="ECO:0007669"/>
    <property type="project" value="UniProtKB-KW"/>
</dbReference>
<dbReference type="Gene3D" id="3.30.70.1560">
    <property type="entry name" value="Alpha-L RNA-binding motif"/>
    <property type="match status" value="1"/>
</dbReference>
<dbReference type="InterPro" id="IPR006145">
    <property type="entry name" value="PsdUridine_synth_RsuA/RluA"/>
</dbReference>
<evidence type="ECO:0000313" key="8">
    <source>
        <dbReference type="Proteomes" id="UP001595783"/>
    </source>
</evidence>
<organism evidence="7">
    <name type="scientific">Helicobacter baculiformis</name>
    <dbReference type="NCBI Taxonomy" id="427351"/>
    <lineage>
        <taxon>Bacteria</taxon>
        <taxon>Pseudomonadati</taxon>
        <taxon>Campylobacterota</taxon>
        <taxon>Epsilonproteobacteria</taxon>
        <taxon>Campylobacterales</taxon>
        <taxon>Helicobacteraceae</taxon>
        <taxon>Helicobacter</taxon>
    </lineage>
</organism>
<dbReference type="InterPro" id="IPR018496">
    <property type="entry name" value="PsdUridine_synth_RsuA/RluB_CS"/>
</dbReference>
<evidence type="ECO:0000313" key="7">
    <source>
        <dbReference type="EMBL" id="SFZ71475.1"/>
    </source>
</evidence>
<dbReference type="InterPro" id="IPR000748">
    <property type="entry name" value="PsdUridine_synth_RsuA/RluB/E/F"/>
</dbReference>
<evidence type="ECO:0000256" key="1">
    <source>
        <dbReference type="ARBA" id="ARBA00008348"/>
    </source>
</evidence>
<dbReference type="NCBIfam" id="TIGR00093">
    <property type="entry name" value="pseudouridine synthase"/>
    <property type="match status" value="1"/>
</dbReference>
<reference evidence="6" key="4">
    <citation type="submission" date="2024-09" db="EMBL/GenBank/DDBJ databases">
        <authorList>
            <person name="Sun Q."/>
            <person name="Mori K."/>
        </authorList>
    </citation>
    <scope>NUCLEOTIDE SEQUENCE</scope>
    <source>
        <strain evidence="6">CCUG 53816</strain>
    </source>
</reference>
<evidence type="ECO:0000256" key="4">
    <source>
        <dbReference type="RuleBase" id="RU003887"/>
    </source>
</evidence>
<evidence type="ECO:0000256" key="2">
    <source>
        <dbReference type="ARBA" id="ARBA00023235"/>
    </source>
</evidence>
<dbReference type="InterPro" id="IPR020094">
    <property type="entry name" value="TruA/RsuA/RluB/E/F_N"/>
</dbReference>
<dbReference type="InterPro" id="IPR042092">
    <property type="entry name" value="PsdUridine_s_RsuA/RluB/E/F_cat"/>
</dbReference>
<keyword evidence="2 4" id="KW-0413">Isomerase</keyword>
<dbReference type="InterPro" id="IPR050343">
    <property type="entry name" value="RsuA_PseudoU_synthase"/>
</dbReference>
<gene>
    <name evidence="7" type="primary">omp1336</name>
    <name evidence="6" type="ORF">ACFOPX_01485</name>
</gene>
<dbReference type="Gene3D" id="3.10.290.10">
    <property type="entry name" value="RNA-binding S4 domain"/>
    <property type="match status" value="1"/>
</dbReference>
<dbReference type="Pfam" id="PF00849">
    <property type="entry name" value="PseudoU_synth_2"/>
    <property type="match status" value="1"/>
</dbReference>
<dbReference type="OrthoDB" id="9807213at2"/>
<protein>
    <recommendedName>
        <fullName evidence="4">Pseudouridine synthase</fullName>
        <ecNumber evidence="4">5.4.99.-</ecNumber>
    </recommendedName>
</protein>
<dbReference type="InterPro" id="IPR036986">
    <property type="entry name" value="S4_RNA-bd_sf"/>
</dbReference>
<dbReference type="EMBL" id="JBHRZO010000006">
    <property type="protein sequence ID" value="MFC3847209.1"/>
    <property type="molecule type" value="Genomic_DNA"/>
</dbReference>
<reference evidence="8" key="3">
    <citation type="journal article" date="2019" name="Int. J. Syst. Evol. Microbiol.">
        <title>The Global Catalogue of Microorganisms (GCM) 10K type strain sequencing project: providing services to taxonomists for standard genome sequencing and annotation.</title>
        <authorList>
            <consortium name="The Broad Institute Genomics Platform"/>
            <consortium name="The Broad Institute Genome Sequencing Center for Infectious Disease"/>
            <person name="Wu L."/>
            <person name="Ma J."/>
        </authorList>
    </citation>
    <scope>NUCLEOTIDE SEQUENCE [LARGE SCALE GENOMIC DNA]</scope>
    <source>
        <strain evidence="8">CCUG 53816</strain>
    </source>
</reference>
<keyword evidence="3" id="KW-0694">RNA-binding</keyword>
<dbReference type="EC" id="5.4.99.-" evidence="4"/>
<dbReference type="InterPro" id="IPR002942">
    <property type="entry name" value="S4_RNA-bd"/>
</dbReference>
<comment type="similarity">
    <text evidence="1 4">Belongs to the pseudouridine synthase RsuA family.</text>
</comment>
<dbReference type="GO" id="GO:0000455">
    <property type="term" value="P:enzyme-directed rRNA pseudouridine synthesis"/>
    <property type="evidence" value="ECO:0007669"/>
    <property type="project" value="UniProtKB-ARBA"/>
</dbReference>
<dbReference type="Gene3D" id="3.30.70.580">
    <property type="entry name" value="Pseudouridine synthase I, catalytic domain, N-terminal subdomain"/>
    <property type="match status" value="1"/>
</dbReference>
<dbReference type="Pfam" id="PF01479">
    <property type="entry name" value="S4"/>
    <property type="match status" value="1"/>
</dbReference>
<dbReference type="SMART" id="SM00363">
    <property type="entry name" value="S4"/>
    <property type="match status" value="1"/>
</dbReference>
<reference evidence="7" key="2">
    <citation type="submission" date="2016-10" db="EMBL/GenBank/DDBJ databases">
        <title>Proteomic and phylogenetic analysis of the outer membrane protein repertoire of gastric Helicobacter species.</title>
        <authorList>
            <person name="Joosten M."/>
        </authorList>
    </citation>
    <scope>NUCLEOTIDE SEQUENCE</scope>
    <source>
        <strain evidence="7">HbacM50</strain>
    </source>
</reference>
<name>A0A1M4NGU4_9HELI</name>
<proteinExistence type="inferred from homology"/>
<dbReference type="GO" id="GO:0120159">
    <property type="term" value="F:rRNA pseudouridine synthase activity"/>
    <property type="evidence" value="ECO:0007669"/>
    <property type="project" value="UniProtKB-ARBA"/>
</dbReference>
<accession>A0A1M4NGU4</accession>
<dbReference type="SUPFAM" id="SSF55120">
    <property type="entry name" value="Pseudouridine synthase"/>
    <property type="match status" value="1"/>
</dbReference>
<sequence>MRLNQFVARYLHCSRRQADALIGAGKVKINHQIATFTTPFNKEDKIFVEGKLLKIPKAPRYSVVIYHKPKGELVARKDDRARPTIFESLDRKFAHFIPVGRLDFASSGLLLLSDHSGVVSALMHSALERVYLLKIEGPITPQILEGMQTGIHSHKGAHPKNPQQSLQLPPFARYDIIKNHPHFSKLKITLTEGKNRELRRFFAHFDRAVLDLKRVSYGFAHLNALPEGKTRYLNPKEYQHLHAFLKEIKL</sequence>
<evidence type="ECO:0000259" key="5">
    <source>
        <dbReference type="SMART" id="SM00363"/>
    </source>
</evidence>
<dbReference type="RefSeq" id="WP_104751757.1">
    <property type="nucleotide sequence ID" value="NZ_FZMF01000005.1"/>
</dbReference>
<dbReference type="InterPro" id="IPR020103">
    <property type="entry name" value="PsdUridine_synth_cat_dom_sf"/>
</dbReference>